<reference evidence="1" key="1">
    <citation type="submission" date="2020-11" db="EMBL/GenBank/DDBJ databases">
        <authorList>
            <person name="Tran Van P."/>
        </authorList>
    </citation>
    <scope>NUCLEOTIDE SEQUENCE</scope>
</reference>
<sequence length="100" mass="11104">MNHFVEKQLTNSQMEEEMGAQKALNNIMTQICLGLRAKRILTLMTDFLSSALSDRAVPEERIAANTFPKDPLKKAASLEHTNVNTIISTQPTNNGIMSQT</sequence>
<accession>A0A7R9HSX8</accession>
<dbReference type="EMBL" id="OB796611">
    <property type="protein sequence ID" value="CAD7433614.1"/>
    <property type="molecule type" value="Genomic_DNA"/>
</dbReference>
<evidence type="ECO:0000313" key="1">
    <source>
        <dbReference type="EMBL" id="CAD7433614.1"/>
    </source>
</evidence>
<name>A0A7R9HSX8_9NEOP</name>
<dbReference type="AlphaFoldDB" id="A0A7R9HSX8"/>
<gene>
    <name evidence="1" type="ORF">TMSB3V08_LOCUS10284</name>
</gene>
<protein>
    <submittedName>
        <fullName evidence="1">Uncharacterized protein</fullName>
    </submittedName>
</protein>
<organism evidence="1">
    <name type="scientific">Timema monikensis</name>
    <dbReference type="NCBI Taxonomy" id="170555"/>
    <lineage>
        <taxon>Eukaryota</taxon>
        <taxon>Metazoa</taxon>
        <taxon>Ecdysozoa</taxon>
        <taxon>Arthropoda</taxon>
        <taxon>Hexapoda</taxon>
        <taxon>Insecta</taxon>
        <taxon>Pterygota</taxon>
        <taxon>Neoptera</taxon>
        <taxon>Polyneoptera</taxon>
        <taxon>Phasmatodea</taxon>
        <taxon>Timematodea</taxon>
        <taxon>Timematoidea</taxon>
        <taxon>Timematidae</taxon>
        <taxon>Timema</taxon>
    </lineage>
</organism>
<proteinExistence type="predicted"/>